<reference evidence="3" key="1">
    <citation type="submission" date="2011-08" db="EMBL/GenBank/DDBJ databases">
        <authorList>
            <person name="Rombauts S."/>
        </authorList>
    </citation>
    <scope>NUCLEOTIDE SEQUENCE</scope>
    <source>
        <strain evidence="3">London</strain>
    </source>
</reference>
<dbReference type="HOGENOM" id="CLU_146953_0_0_1"/>
<evidence type="ECO:0000256" key="1">
    <source>
        <dbReference type="SAM" id="Phobius"/>
    </source>
</evidence>
<feature type="transmembrane region" description="Helical" evidence="1">
    <location>
        <begin position="47"/>
        <end position="65"/>
    </location>
</feature>
<dbReference type="Proteomes" id="UP000015104">
    <property type="component" value="Unassembled WGS sequence"/>
</dbReference>
<keyword evidence="3" id="KW-1185">Reference proteome</keyword>
<reference evidence="2" key="2">
    <citation type="submission" date="2015-06" db="UniProtKB">
        <authorList>
            <consortium name="EnsemblMetazoa"/>
        </authorList>
    </citation>
    <scope>IDENTIFICATION</scope>
</reference>
<proteinExistence type="predicted"/>
<feature type="transmembrane region" description="Helical" evidence="1">
    <location>
        <begin position="20"/>
        <end position="40"/>
    </location>
</feature>
<name>T1JY11_TETUR</name>
<dbReference type="AlphaFoldDB" id="T1JY11"/>
<dbReference type="EMBL" id="CAEY01000837">
    <property type="status" value="NOT_ANNOTATED_CDS"/>
    <property type="molecule type" value="Genomic_DNA"/>
</dbReference>
<keyword evidence="1" id="KW-0812">Transmembrane</keyword>
<dbReference type="EnsemblMetazoa" id="tetur02g13950.1">
    <property type="protein sequence ID" value="tetur02g13950.1"/>
    <property type="gene ID" value="tetur02g13950"/>
</dbReference>
<evidence type="ECO:0000313" key="3">
    <source>
        <dbReference type="Proteomes" id="UP000015104"/>
    </source>
</evidence>
<keyword evidence="1" id="KW-0472">Membrane</keyword>
<feature type="transmembrane region" description="Helical" evidence="1">
    <location>
        <begin position="111"/>
        <end position="137"/>
    </location>
</feature>
<feature type="transmembrane region" description="Helical" evidence="1">
    <location>
        <begin position="77"/>
        <end position="99"/>
    </location>
</feature>
<protein>
    <submittedName>
        <fullName evidence="2">Uncharacterized protein</fullName>
    </submittedName>
</protein>
<evidence type="ECO:0000313" key="2">
    <source>
        <dbReference type="EnsemblMetazoa" id="tetur02g13950.1"/>
    </source>
</evidence>
<keyword evidence="1" id="KW-1133">Transmembrane helix</keyword>
<organism evidence="2 3">
    <name type="scientific">Tetranychus urticae</name>
    <name type="common">Two-spotted spider mite</name>
    <dbReference type="NCBI Taxonomy" id="32264"/>
    <lineage>
        <taxon>Eukaryota</taxon>
        <taxon>Metazoa</taxon>
        <taxon>Ecdysozoa</taxon>
        <taxon>Arthropoda</taxon>
        <taxon>Chelicerata</taxon>
        <taxon>Arachnida</taxon>
        <taxon>Acari</taxon>
        <taxon>Acariformes</taxon>
        <taxon>Trombidiformes</taxon>
        <taxon>Prostigmata</taxon>
        <taxon>Eleutherengona</taxon>
        <taxon>Raphignathae</taxon>
        <taxon>Tetranychoidea</taxon>
        <taxon>Tetranychidae</taxon>
        <taxon>Tetranychus</taxon>
    </lineage>
</organism>
<sequence length="145" mass="15973">MNGTESLLAYRSGSASKKWLTGILSFFVALDFIFLILGIVESSAFRIVASLISLTIDGVIFTATIKEWKDVLKVGRIYFIVVIVLGIFILLLASIAIDHDGKLPKEKKESLIFSFVFVIFYEPIAGFAVVLIGRYLAEMENASSA</sequence>
<accession>T1JY11</accession>